<protein>
    <submittedName>
        <fullName evidence="1">Uncharacterized protein</fullName>
    </submittedName>
</protein>
<evidence type="ECO:0000313" key="2">
    <source>
        <dbReference type="Proteomes" id="UP000277204"/>
    </source>
</evidence>
<dbReference type="EMBL" id="UZAI01017142">
    <property type="protein sequence ID" value="VDP20983.1"/>
    <property type="molecule type" value="Genomic_DNA"/>
</dbReference>
<evidence type="ECO:0000313" key="1">
    <source>
        <dbReference type="EMBL" id="VDP20983.1"/>
    </source>
</evidence>
<proteinExistence type="predicted"/>
<dbReference type="Pfam" id="PF20049">
    <property type="entry name" value="DUF6451"/>
    <property type="match status" value="1"/>
</dbReference>
<reference evidence="1 2" key="1">
    <citation type="submission" date="2018-11" db="EMBL/GenBank/DDBJ databases">
        <authorList>
            <consortium name="Pathogen Informatics"/>
        </authorList>
    </citation>
    <scope>NUCLEOTIDE SEQUENCE [LARGE SCALE GENOMIC DNA]</scope>
    <source>
        <strain evidence="1 2">Zambia</strain>
    </source>
</reference>
<gene>
    <name evidence="1" type="ORF">SMRZ_LOCUS16439</name>
</gene>
<sequence length="111" mass="12594">MKITSVVAASLCISRPQHTQRKKQDLQIQHGEHQLNHFDGETLEEVKPLTYQGSIIDEQGESDVDVKARIDKLRAAFLQLNNMCNSKQLSTNIKITIFNMNVKTVSSTVWI</sequence>
<keyword evidence="2" id="KW-1185">Reference proteome</keyword>
<name>A0A183MK64_9TREM</name>
<accession>A0A183MK64</accession>
<dbReference type="Proteomes" id="UP000277204">
    <property type="component" value="Unassembled WGS sequence"/>
</dbReference>
<organism evidence="1 2">
    <name type="scientific">Schistosoma margrebowiei</name>
    <dbReference type="NCBI Taxonomy" id="48269"/>
    <lineage>
        <taxon>Eukaryota</taxon>
        <taxon>Metazoa</taxon>
        <taxon>Spiralia</taxon>
        <taxon>Lophotrochozoa</taxon>
        <taxon>Platyhelminthes</taxon>
        <taxon>Trematoda</taxon>
        <taxon>Digenea</taxon>
        <taxon>Strigeidida</taxon>
        <taxon>Schistosomatoidea</taxon>
        <taxon>Schistosomatidae</taxon>
        <taxon>Schistosoma</taxon>
    </lineage>
</organism>
<dbReference type="InterPro" id="IPR045609">
    <property type="entry name" value="DUF6451"/>
</dbReference>
<dbReference type="AlphaFoldDB" id="A0A183MK64"/>